<reference evidence="1 2" key="1">
    <citation type="submission" date="2018-11" db="EMBL/GenBank/DDBJ databases">
        <authorList>
            <consortium name="Pathogen Informatics"/>
        </authorList>
    </citation>
    <scope>NUCLEOTIDE SEQUENCE [LARGE SCALE GENOMIC DNA]</scope>
</reference>
<accession>A0A3P6TBU2</accession>
<evidence type="ECO:0000313" key="2">
    <source>
        <dbReference type="Proteomes" id="UP000281553"/>
    </source>
</evidence>
<organism evidence="1 2">
    <name type="scientific">Dibothriocephalus latus</name>
    <name type="common">Fish tapeworm</name>
    <name type="synonym">Diphyllobothrium latum</name>
    <dbReference type="NCBI Taxonomy" id="60516"/>
    <lineage>
        <taxon>Eukaryota</taxon>
        <taxon>Metazoa</taxon>
        <taxon>Spiralia</taxon>
        <taxon>Lophotrochozoa</taxon>
        <taxon>Platyhelminthes</taxon>
        <taxon>Cestoda</taxon>
        <taxon>Eucestoda</taxon>
        <taxon>Diphyllobothriidea</taxon>
        <taxon>Diphyllobothriidae</taxon>
        <taxon>Dibothriocephalus</taxon>
    </lineage>
</organism>
<protein>
    <submittedName>
        <fullName evidence="1">Uncharacterized protein</fullName>
    </submittedName>
</protein>
<sequence>MKGKAQNNIIVVPVITSFSYVQQEPGAHLKGLETAMDYINGGISAYFDEDLKSLLQTQMNQFLDELNQTAVSELYQGLNPKTYRQLAPQIIDQLGRPMDGWMAWTTEISRSGQQLLGALYGEWQRLGKATTGFVSFSADIIRNDLERISKEMRDGRLLTCCLIVTPTAVNINECFSEIEASCLGLQWKKVLKEEDSRSFGV</sequence>
<keyword evidence="2" id="KW-1185">Reference proteome</keyword>
<evidence type="ECO:0000313" key="1">
    <source>
        <dbReference type="EMBL" id="VDK85606.1"/>
    </source>
</evidence>
<proteinExistence type="predicted"/>
<name>A0A3P6TBU2_DIBLA</name>
<dbReference type="Proteomes" id="UP000281553">
    <property type="component" value="Unassembled WGS sequence"/>
</dbReference>
<gene>
    <name evidence="1" type="ORF">DILT_LOCUS3732</name>
</gene>
<dbReference type="EMBL" id="UYRU01044162">
    <property type="protein sequence ID" value="VDK85606.1"/>
    <property type="molecule type" value="Genomic_DNA"/>
</dbReference>
<dbReference type="AlphaFoldDB" id="A0A3P6TBU2"/>